<dbReference type="GO" id="GO:0050265">
    <property type="term" value="F:RNA uridylyltransferase activity"/>
    <property type="evidence" value="ECO:0007669"/>
    <property type="project" value="TreeGrafter"/>
</dbReference>
<dbReference type="EMBL" id="BTRK01000003">
    <property type="protein sequence ID" value="GMR44294.1"/>
    <property type="molecule type" value="Genomic_DNA"/>
</dbReference>
<evidence type="ECO:0000259" key="2">
    <source>
        <dbReference type="PROSITE" id="PS00028"/>
    </source>
</evidence>
<accession>A0AAN4ZRV4</accession>
<dbReference type="Gene3D" id="1.10.1410.10">
    <property type="match status" value="1"/>
</dbReference>
<feature type="region of interest" description="Disordered" evidence="1">
    <location>
        <begin position="826"/>
        <end position="850"/>
    </location>
</feature>
<dbReference type="AlphaFoldDB" id="A0AAN4ZRV4"/>
<gene>
    <name evidence="3" type="ORF">PMAYCL1PPCAC_14489</name>
</gene>
<dbReference type="GO" id="GO:0031123">
    <property type="term" value="P:RNA 3'-end processing"/>
    <property type="evidence" value="ECO:0007669"/>
    <property type="project" value="TreeGrafter"/>
</dbReference>
<feature type="region of interest" description="Disordered" evidence="1">
    <location>
        <begin position="1104"/>
        <end position="1170"/>
    </location>
</feature>
<feature type="non-terminal residue" evidence="3">
    <location>
        <position position="1170"/>
    </location>
</feature>
<comment type="caution">
    <text evidence="3">The sequence shown here is derived from an EMBL/GenBank/DDBJ whole genome shotgun (WGS) entry which is preliminary data.</text>
</comment>
<dbReference type="PROSITE" id="PS00028">
    <property type="entry name" value="ZINC_FINGER_C2H2_1"/>
    <property type="match status" value="1"/>
</dbReference>
<dbReference type="PANTHER" id="PTHR12271:SF66">
    <property type="entry name" value="TERMINAL URIDYLYLTRANSFERASE TAILOR"/>
    <property type="match status" value="1"/>
</dbReference>
<feature type="compositionally biased region" description="Basic and acidic residues" evidence="1">
    <location>
        <begin position="1"/>
        <end position="12"/>
    </location>
</feature>
<name>A0AAN4ZRV4_9BILA</name>
<feature type="compositionally biased region" description="Pro residues" evidence="1">
    <location>
        <begin position="124"/>
        <end position="142"/>
    </location>
</feature>
<feature type="compositionally biased region" description="Polar residues" evidence="1">
    <location>
        <begin position="1108"/>
        <end position="1132"/>
    </location>
</feature>
<reference evidence="4" key="1">
    <citation type="submission" date="2022-10" db="EMBL/GenBank/DDBJ databases">
        <title>Genome assembly of Pristionchus species.</title>
        <authorList>
            <person name="Yoshida K."/>
            <person name="Sommer R.J."/>
        </authorList>
    </citation>
    <scope>NUCLEOTIDE SEQUENCE [LARGE SCALE GENOMIC DNA]</scope>
    <source>
        <strain evidence="4">RS5460</strain>
    </source>
</reference>
<keyword evidence="4" id="KW-1185">Reference proteome</keyword>
<sequence>MSKPRGDREFRGNSRGRGPGGPASPRVKPTLLKRDQTSGDNGPINMMAAEESSNLPLPGGPFGQNRGYGAPPMSAFGPSTIYNSAYSPMYQAAPPVNQGPALNPNGPEAHRQLQLQPSDDDAAGPPPPAAPPPPPPFHHPLAPPAYPFYSPYSVLHAPPPPQLAHMAHPPQFVNATVAQVAPLPAGLARYMTATRPPPPPQQQYMMPPLVGLPLQLQQRAAHQQQMFHQQQQIRERLMQPKFFMDEMTRFSPTLKKIVCYTPAKKLVALVETDDQGKIDEVRRELLDDMMKYDGRSNVPKSNSSMPYLSKRGIEFLEVLHTQFPWAPYYCTLCDFHISDIFAVDAHLPTHMKEEKRLLERKSLARRFPPLTAPQTAAIERVLVEAAVVECRPDREAKLRAAAAAAMESLRALCEQQLAGLEDKGNEGNGVRLSLHGSLVSGLLHDASDVNVTLSCRGGTKFFVDALLAAIEKAPEWSSVKIAEAPTGPARIEAVFDEERVTIDWQNQEGAKFSQLLSLYNSLHEDLVQLRQIVRKWAEKCDLITPSKLSSQHAVPPPLLDVMLIHALQQGKRLPCIHEIRFGSEDMLAPDVSDILAAWDAPNGRWNFAEVFLEFLLYYTSGDVKQHVIQITSMEKLLKTQNSKFNKKHFNVLNPISEKPIAQLHKAFQCYFLNCFLTTYVHFRVPRTRSEQGAEPKALVDIAVFQTAFQSPLKKKVGKGGKKEGEEQKEEGEEKEREETPGRSEKQQQPSSDRPEWKPDDEFASPPQPAKPAASLSTAPPSPLATISSTLTSSAAAPAPAIDASTYDTFCPSSNFLDSLLDLSLPPSSSAPAPAPLTSTPKKTSGLRGVDKRSYGKDGLSTLTKGVAVESIVVTEQAEVITLLVGKAVFIHGKPLEQMRPEDYEIDGEEIYSRQAFVELDDHRTCKIDKELWDMLFEQGINTVYLAPESNGETPVGTPLNTPSSTTSSKRKRNKRKKKTVAEALQASPMVARSSGKAVGDQVAGGEEVSSSSIPASFPVGQCATAAMTVAADTELPSTSSTPSLPLPAAAAVPALPAPPKSARRVLKLIKIDSAESSEFSGSPSPTQEITNMIGALSLAQPQAAAGSPTVSSSTTLDGDVTTASTTTFSQCGTPKESDLNTTFESCSTPKESDLNTTFEACSTPKESDLN</sequence>
<feature type="compositionally biased region" description="Low complexity" evidence="1">
    <location>
        <begin position="770"/>
        <end position="784"/>
    </location>
</feature>
<evidence type="ECO:0000313" key="4">
    <source>
        <dbReference type="Proteomes" id="UP001328107"/>
    </source>
</evidence>
<protein>
    <recommendedName>
        <fullName evidence="2">C2H2-type domain-containing protein</fullName>
    </recommendedName>
</protein>
<feature type="compositionally biased region" description="Basic and acidic residues" evidence="1">
    <location>
        <begin position="720"/>
        <end position="745"/>
    </location>
</feature>
<feature type="region of interest" description="Disordered" evidence="1">
    <location>
        <begin position="95"/>
        <end position="142"/>
    </location>
</feature>
<feature type="domain" description="C2H2-type" evidence="2">
    <location>
        <begin position="330"/>
        <end position="350"/>
    </location>
</feature>
<feature type="region of interest" description="Disordered" evidence="1">
    <location>
        <begin position="714"/>
        <end position="784"/>
    </location>
</feature>
<dbReference type="Proteomes" id="UP001328107">
    <property type="component" value="Unassembled WGS sequence"/>
</dbReference>
<feature type="compositionally biased region" description="Low complexity" evidence="1">
    <location>
        <begin position="957"/>
        <end position="967"/>
    </location>
</feature>
<evidence type="ECO:0000256" key="1">
    <source>
        <dbReference type="SAM" id="MobiDB-lite"/>
    </source>
</evidence>
<organism evidence="3 4">
    <name type="scientific">Pristionchus mayeri</name>
    <dbReference type="NCBI Taxonomy" id="1317129"/>
    <lineage>
        <taxon>Eukaryota</taxon>
        <taxon>Metazoa</taxon>
        <taxon>Ecdysozoa</taxon>
        <taxon>Nematoda</taxon>
        <taxon>Chromadorea</taxon>
        <taxon>Rhabditida</taxon>
        <taxon>Rhabditina</taxon>
        <taxon>Diplogasteromorpha</taxon>
        <taxon>Diplogasteroidea</taxon>
        <taxon>Neodiplogasteridae</taxon>
        <taxon>Pristionchus</taxon>
    </lineage>
</organism>
<proteinExistence type="predicted"/>
<feature type="compositionally biased region" description="Low complexity" evidence="1">
    <location>
        <begin position="826"/>
        <end position="840"/>
    </location>
</feature>
<evidence type="ECO:0000313" key="3">
    <source>
        <dbReference type="EMBL" id="GMR44294.1"/>
    </source>
</evidence>
<feature type="region of interest" description="Disordered" evidence="1">
    <location>
        <begin position="1"/>
        <end position="72"/>
    </location>
</feature>
<dbReference type="InterPro" id="IPR013087">
    <property type="entry name" value="Znf_C2H2_type"/>
</dbReference>
<feature type="compositionally biased region" description="Polar residues" evidence="1">
    <location>
        <begin position="1139"/>
        <end position="1160"/>
    </location>
</feature>
<feature type="region of interest" description="Disordered" evidence="1">
    <location>
        <begin position="947"/>
        <end position="981"/>
    </location>
</feature>
<feature type="compositionally biased region" description="Basic residues" evidence="1">
    <location>
        <begin position="968"/>
        <end position="978"/>
    </location>
</feature>
<dbReference type="PANTHER" id="PTHR12271">
    <property type="entry name" value="POLY A POLYMERASE CID PAP -RELATED"/>
    <property type="match status" value="1"/>
</dbReference>